<dbReference type="Proteomes" id="UP000288805">
    <property type="component" value="Unassembled WGS sequence"/>
</dbReference>
<organism evidence="1 2">
    <name type="scientific">Vitis vinifera</name>
    <name type="common">Grape</name>
    <dbReference type="NCBI Taxonomy" id="29760"/>
    <lineage>
        <taxon>Eukaryota</taxon>
        <taxon>Viridiplantae</taxon>
        <taxon>Streptophyta</taxon>
        <taxon>Embryophyta</taxon>
        <taxon>Tracheophyta</taxon>
        <taxon>Spermatophyta</taxon>
        <taxon>Magnoliopsida</taxon>
        <taxon>eudicotyledons</taxon>
        <taxon>Gunneridae</taxon>
        <taxon>Pentapetalae</taxon>
        <taxon>rosids</taxon>
        <taxon>Vitales</taxon>
        <taxon>Vitaceae</taxon>
        <taxon>Viteae</taxon>
        <taxon>Vitis</taxon>
    </lineage>
</organism>
<dbReference type="OrthoDB" id="542418at2759"/>
<dbReference type="InterPro" id="IPR038795">
    <property type="entry name" value="MED8_plant"/>
</dbReference>
<reference evidence="1 2" key="1">
    <citation type="journal article" date="2018" name="PLoS Genet.">
        <title>Population sequencing reveals clonal diversity and ancestral inbreeding in the grapevine cultivar Chardonnay.</title>
        <authorList>
            <person name="Roach M.J."/>
            <person name="Johnson D.L."/>
            <person name="Bohlmann J."/>
            <person name="van Vuuren H.J."/>
            <person name="Jones S.J."/>
            <person name="Pretorius I.S."/>
            <person name="Schmidt S.A."/>
            <person name="Borneman A.R."/>
        </authorList>
    </citation>
    <scope>NUCLEOTIDE SEQUENCE [LARGE SCALE GENOMIC DNA]</scope>
    <source>
        <strain evidence="2">cv. Chardonnay</strain>
        <tissue evidence="1">Leaf</tissue>
    </source>
</reference>
<dbReference type="AlphaFoldDB" id="A0A438J3U8"/>
<evidence type="ECO:0000313" key="2">
    <source>
        <dbReference type="Proteomes" id="UP000288805"/>
    </source>
</evidence>
<evidence type="ECO:0000313" key="1">
    <source>
        <dbReference type="EMBL" id="RVX03634.1"/>
    </source>
</evidence>
<gene>
    <name evidence="1" type="primary">MED8_1</name>
    <name evidence="1" type="ORF">CK203_023029</name>
</gene>
<sequence length="207" mass="22681">MQFSQTMGHQQFQSRQLPSGHVQHGMGQSQLSQGNQLNRHLSQFSGGANNALFNAAQGTPSTQMDTSGDAFVGLAEFYVDLAISCFIMLKQGLFISPPVVFVRSITFHLALFCEKAVPREIVVLEDFKHVSYNAITIASAKDAVFNMGAANPGGMMPMQQQQQQHGSQGAFGNMQPNAQNLQPGMVALQNATQNHPNFQQQRQQNQQ</sequence>
<dbReference type="PANTHER" id="PTHR35552:SF1">
    <property type="entry name" value="MEDIATOR OF RNA POLYMERASE II TRANSCRIPTION SUBUNIT 8"/>
    <property type="match status" value="1"/>
</dbReference>
<dbReference type="EMBL" id="QGNW01000064">
    <property type="protein sequence ID" value="RVX03634.1"/>
    <property type="molecule type" value="Genomic_DNA"/>
</dbReference>
<proteinExistence type="predicted"/>
<name>A0A438J3U8_VITVI</name>
<comment type="caution">
    <text evidence="1">The sequence shown here is derived from an EMBL/GenBank/DDBJ whole genome shotgun (WGS) entry which is preliminary data.</text>
</comment>
<dbReference type="PANTHER" id="PTHR35552">
    <property type="entry name" value="MEDIATOR OF RNA POLYMERASE II TRANSCRIPTION SUBUNIT 8"/>
    <property type="match status" value="1"/>
</dbReference>
<protein>
    <submittedName>
        <fullName evidence="1">Mediator of RNA polymerase II transcription subunit 8</fullName>
    </submittedName>
</protein>
<dbReference type="GO" id="GO:0016592">
    <property type="term" value="C:mediator complex"/>
    <property type="evidence" value="ECO:0007669"/>
    <property type="project" value="InterPro"/>
</dbReference>
<accession>A0A438J3U8</accession>